<dbReference type="Gene3D" id="2.70.130.10">
    <property type="entry name" value="Mannose-6-phosphate receptor binding domain"/>
    <property type="match status" value="1"/>
</dbReference>
<dbReference type="OrthoDB" id="28322at2759"/>
<proteinExistence type="predicted"/>
<feature type="region of interest" description="Disordered" evidence="6">
    <location>
        <begin position="304"/>
        <end position="355"/>
    </location>
</feature>
<evidence type="ECO:0000256" key="2">
    <source>
        <dbReference type="ARBA" id="ARBA00022729"/>
    </source>
</evidence>
<accession>A0A443S6L0</accession>
<keyword evidence="5" id="KW-0175">Coiled coil</keyword>
<dbReference type="SUPFAM" id="SSF50911">
    <property type="entry name" value="Mannose 6-phosphate receptor domain"/>
    <property type="match status" value="1"/>
</dbReference>
<feature type="domain" description="MRH" evidence="8">
    <location>
        <begin position="407"/>
        <end position="510"/>
    </location>
</feature>
<dbReference type="GO" id="GO:0017177">
    <property type="term" value="C:glucosidase II complex"/>
    <property type="evidence" value="ECO:0007669"/>
    <property type="project" value="TreeGrafter"/>
</dbReference>
<feature type="chain" id="PRO_5019537890" description="Glucosidase 2 subunit beta" evidence="7">
    <location>
        <begin position="22"/>
        <end position="526"/>
    </location>
</feature>
<dbReference type="InterPro" id="IPR039794">
    <property type="entry name" value="Gtb1-like"/>
</dbReference>
<evidence type="ECO:0000256" key="7">
    <source>
        <dbReference type="SAM" id="SignalP"/>
    </source>
</evidence>
<dbReference type="EMBL" id="NCKV01007222">
    <property type="protein sequence ID" value="RWS23055.1"/>
    <property type="molecule type" value="Genomic_DNA"/>
</dbReference>
<keyword evidence="3" id="KW-0256">Endoplasmic reticulum</keyword>
<name>A0A443S6L0_9ACAR</name>
<dbReference type="VEuPathDB" id="VectorBase:LDEU008985"/>
<dbReference type="Proteomes" id="UP000288716">
    <property type="component" value="Unassembled WGS sequence"/>
</dbReference>
<dbReference type="PANTHER" id="PTHR12630:SF1">
    <property type="entry name" value="GLUCOSIDASE 2 SUBUNIT BETA"/>
    <property type="match status" value="1"/>
</dbReference>
<feature type="coiled-coil region" evidence="5">
    <location>
        <begin position="152"/>
        <end position="223"/>
    </location>
</feature>
<dbReference type="GO" id="GO:0006491">
    <property type="term" value="P:N-glycan processing"/>
    <property type="evidence" value="ECO:0007669"/>
    <property type="project" value="TreeGrafter"/>
</dbReference>
<dbReference type="AlphaFoldDB" id="A0A443S6L0"/>
<reference evidence="9 10" key="1">
    <citation type="journal article" date="2018" name="Gigascience">
        <title>Genomes of trombidid mites reveal novel predicted allergens and laterally-transferred genes associated with secondary metabolism.</title>
        <authorList>
            <person name="Dong X."/>
            <person name="Chaisiri K."/>
            <person name="Xia D."/>
            <person name="Armstrong S.D."/>
            <person name="Fang Y."/>
            <person name="Donnelly M.J."/>
            <person name="Kadowaki T."/>
            <person name="McGarry J.W."/>
            <person name="Darby A.C."/>
            <person name="Makepeace B.L."/>
        </authorList>
    </citation>
    <scope>NUCLEOTIDE SEQUENCE [LARGE SCALE GENOMIC DNA]</scope>
    <source>
        <strain evidence="9">UoL-UT</strain>
    </source>
</reference>
<keyword evidence="4" id="KW-1015">Disulfide bond</keyword>
<keyword evidence="2 7" id="KW-0732">Signal</keyword>
<dbReference type="InterPro" id="IPR036607">
    <property type="entry name" value="PRKCSH"/>
</dbReference>
<evidence type="ECO:0000256" key="6">
    <source>
        <dbReference type="SAM" id="MobiDB-lite"/>
    </source>
</evidence>
<feature type="signal peptide" evidence="7">
    <location>
        <begin position="1"/>
        <end position="21"/>
    </location>
</feature>
<feature type="compositionally biased region" description="Acidic residues" evidence="6">
    <location>
        <begin position="325"/>
        <end position="335"/>
    </location>
</feature>
<dbReference type="InterPro" id="IPR044865">
    <property type="entry name" value="MRH_dom"/>
</dbReference>
<dbReference type="InterPro" id="IPR009011">
    <property type="entry name" value="Man6P_isomerase_rcpt-bd_dom_sf"/>
</dbReference>
<dbReference type="Pfam" id="PF12999">
    <property type="entry name" value="PRKCSH-like"/>
    <property type="match status" value="1"/>
</dbReference>
<gene>
    <name evidence="9" type="ORF">B4U80_05437</name>
</gene>
<organism evidence="9 10">
    <name type="scientific">Leptotrombidium deliense</name>
    <dbReference type="NCBI Taxonomy" id="299467"/>
    <lineage>
        <taxon>Eukaryota</taxon>
        <taxon>Metazoa</taxon>
        <taxon>Ecdysozoa</taxon>
        <taxon>Arthropoda</taxon>
        <taxon>Chelicerata</taxon>
        <taxon>Arachnida</taxon>
        <taxon>Acari</taxon>
        <taxon>Acariformes</taxon>
        <taxon>Trombidiformes</taxon>
        <taxon>Prostigmata</taxon>
        <taxon>Anystina</taxon>
        <taxon>Parasitengona</taxon>
        <taxon>Trombiculoidea</taxon>
        <taxon>Trombiculidae</taxon>
        <taxon>Leptotrombidium</taxon>
    </lineage>
</organism>
<evidence type="ECO:0000313" key="10">
    <source>
        <dbReference type="Proteomes" id="UP000288716"/>
    </source>
</evidence>
<evidence type="ECO:0000256" key="5">
    <source>
        <dbReference type="SAM" id="Coils"/>
    </source>
</evidence>
<evidence type="ECO:0000256" key="3">
    <source>
        <dbReference type="ARBA" id="ARBA00022824"/>
    </source>
</evidence>
<evidence type="ECO:0000256" key="1">
    <source>
        <dbReference type="ARBA" id="ARBA00022387"/>
    </source>
</evidence>
<dbReference type="STRING" id="299467.A0A443S6L0"/>
<evidence type="ECO:0000259" key="8">
    <source>
        <dbReference type="PROSITE" id="PS51914"/>
    </source>
</evidence>
<feature type="coiled-coil region" evidence="5">
    <location>
        <begin position="364"/>
        <end position="391"/>
    </location>
</feature>
<dbReference type="InterPro" id="IPR028146">
    <property type="entry name" value="PRKCSH_N"/>
</dbReference>
<keyword evidence="10" id="KW-1185">Reference proteome</keyword>
<dbReference type="PANTHER" id="PTHR12630">
    <property type="entry name" value="N-LINKED OLIGOSACCHARIDE PROCESSING"/>
    <property type="match status" value="1"/>
</dbReference>
<dbReference type="Pfam" id="PF13015">
    <property type="entry name" value="PRKCSH_1"/>
    <property type="match status" value="1"/>
</dbReference>
<comment type="caution">
    <text evidence="9">The sequence shown here is derived from an EMBL/GenBank/DDBJ whole genome shotgun (WGS) entry which is preliminary data.</text>
</comment>
<evidence type="ECO:0000313" key="9">
    <source>
        <dbReference type="EMBL" id="RWS23055.1"/>
    </source>
</evidence>
<evidence type="ECO:0000256" key="4">
    <source>
        <dbReference type="ARBA" id="ARBA00023157"/>
    </source>
</evidence>
<sequence length="526" mass="60073">MGSQLLSTALILAVSITICKTTEVLRPHGVPLSKKIFYDPSKDFSCLDGSGTIPFRLVNDDYCDCKDGSDEPGTSACPEGIFHCINIGFQPQDIPSSRVNDGICDCCDTSDEYNSTAECKNDCDKLGKAAHEAYLYQQRVFYGGKNIRDTYIRNAKKEIEESQARLEQLRQKVADLEAMKNEKEALKKAAEVKEKVALANYKAKVDRNKRKHNEQEIHEAEREDREQAASAFLDLDANEDEILHYSELQSHIKFDQNGDGVVSDDEAKFFLHMKDEMDLNEFQTIGWQIMKPYYFIDKETTTVKPSRYRRGPRGDPRFPTYDYPDLPDEMGEDQVETPKPTEPAATPDPSVPYDDETKQIIDVAKLAKEEFAKIDAEYQNAQSEMKQIETLLQTDFGPDNEFMALRKRCFEFRDRQYLYTFCPFQNCSQKSSEEGATNEVSLGNWVRWSGPDDDKYSAMKFEGGQSCWNGPARSVQVYFSCGETNHITGASEPSRCEYRYDFETPAVCTKPFESPDEKRKDKHEEL</sequence>
<protein>
    <recommendedName>
        <fullName evidence="1">Glucosidase 2 subunit beta</fullName>
    </recommendedName>
</protein>
<dbReference type="PROSITE" id="PS51914">
    <property type="entry name" value="MRH"/>
    <property type="match status" value="1"/>
</dbReference>